<sequence length="255" mass="28035">MFGVLPITKAAGDIHTENVSYIRWENPLLVMNYKGRVAPAMPGCQTVWTFVDSNGVTREVNKIYKTSDGNNSPTIAPLQPHANTAVARTCESCHTDPKAIGYGAGVSRSSSKIDKDKPHFANMGVDTNADIPWSEKIKPQIPGIPGFPYAWDQLVTRSGIQTQNLPLLADRPLNTEERNKVEREGACVGCHKFYNTPTWDAVRKNLRKYLKVNDGRALTPEEHDKAVEKAVLALANFTGEIKTPAEPKTAAPVIK</sequence>
<dbReference type="Proteomes" id="UP001196980">
    <property type="component" value="Unassembled WGS sequence"/>
</dbReference>
<name>A0ABS6RTU4_9BACT</name>
<reference evidence="1 2" key="1">
    <citation type="journal article" date="2020" name="J Geophys Res Biogeosci">
        <title>Magnetotaxis as an Adaptation to Enable Bacterial Shuttling of Microbial Sulfur and Sulfur Cycling Across Aquatic Oxic#Anoxic Interfaces.</title>
        <authorList>
            <person name="Li J."/>
            <person name="Liu P."/>
            <person name="Wang J."/>
            <person name="Roberts A.P."/>
            <person name="Pan Y."/>
        </authorList>
    </citation>
    <scope>NUCLEOTIDE SEQUENCE [LARGE SCALE GENOMIC DNA]</scope>
    <source>
        <strain evidence="1 2">MYR-1_YQ</strain>
    </source>
</reference>
<organism evidence="1 2">
    <name type="scientific">Candidatus Magnetobacterium casense</name>
    <dbReference type="NCBI Taxonomy" id="1455061"/>
    <lineage>
        <taxon>Bacteria</taxon>
        <taxon>Pseudomonadati</taxon>
        <taxon>Nitrospirota</taxon>
        <taxon>Thermodesulfovibrionia</taxon>
        <taxon>Thermodesulfovibrionales</taxon>
        <taxon>Candidatus Magnetobacteriaceae</taxon>
        <taxon>Candidatus Magnetobacterium</taxon>
    </lineage>
</organism>
<comment type="caution">
    <text evidence="1">The sequence shown here is derived from an EMBL/GenBank/DDBJ whole genome shotgun (WGS) entry which is preliminary data.</text>
</comment>
<dbReference type="EMBL" id="JABXWD010000004">
    <property type="protein sequence ID" value="MBV6340041.1"/>
    <property type="molecule type" value="Genomic_DNA"/>
</dbReference>
<dbReference type="SUPFAM" id="SSF48695">
    <property type="entry name" value="Multiheme cytochromes"/>
    <property type="match status" value="1"/>
</dbReference>
<evidence type="ECO:0000313" key="1">
    <source>
        <dbReference type="EMBL" id="MBV6340041.1"/>
    </source>
</evidence>
<protein>
    <submittedName>
        <fullName evidence="1">Uncharacterized protein</fullName>
    </submittedName>
</protein>
<accession>A0ABS6RTU4</accession>
<keyword evidence="2" id="KW-1185">Reference proteome</keyword>
<evidence type="ECO:0000313" key="2">
    <source>
        <dbReference type="Proteomes" id="UP001196980"/>
    </source>
</evidence>
<proteinExistence type="predicted"/>
<dbReference type="InterPro" id="IPR036280">
    <property type="entry name" value="Multihaem_cyt_sf"/>
</dbReference>
<gene>
    <name evidence="1" type="ORF">HWQ67_00435</name>
</gene>